<dbReference type="AlphaFoldDB" id="A0AAN0Y1F5"/>
<keyword evidence="3" id="KW-1185">Reference proteome</keyword>
<gene>
    <name evidence="2" type="ORF">BA890_05280</name>
</gene>
<evidence type="ECO:0000256" key="1">
    <source>
        <dbReference type="SAM" id="Phobius"/>
    </source>
</evidence>
<reference evidence="2 3" key="1">
    <citation type="submission" date="2016-07" db="EMBL/GenBank/DDBJ databases">
        <title>Developing Vibrio natriegens as a novel, fast-growing host for biotechnology.</title>
        <authorList>
            <person name="Weinstock M.T."/>
            <person name="Hesek E.D."/>
            <person name="Wilson C.M."/>
            <person name="Gibson D.G."/>
        </authorList>
    </citation>
    <scope>NUCLEOTIDE SEQUENCE [LARGE SCALE GENOMIC DNA]</scope>
    <source>
        <strain evidence="2 3">ATCC 14048</strain>
    </source>
</reference>
<dbReference type="EMBL" id="CP016345">
    <property type="protein sequence ID" value="ANQ12195.1"/>
    <property type="molecule type" value="Genomic_DNA"/>
</dbReference>
<keyword evidence="1" id="KW-0812">Transmembrane</keyword>
<name>A0AAN0Y1F5_VIBNA</name>
<keyword evidence="1" id="KW-1133">Transmembrane helix</keyword>
<sequence length="150" mass="16778">MQIATNRQVIQKVMAVYVITALLFQIYLLATMALNPSQVHNKNWLSEAQGEKILLCTAEGFKWVDIKELIEDNTISSPSNSDFHDPLKFSCPLLDVCQFSISLLAIVIAAVALWLCRVTAPFANYSHIHCQRKIYLSLAPKQSPPTAFLA</sequence>
<evidence type="ECO:0000313" key="3">
    <source>
        <dbReference type="Proteomes" id="UP000092741"/>
    </source>
</evidence>
<organism evidence="2 3">
    <name type="scientific">Vibrio natriegens NBRC 15636 = ATCC 14048 = DSM 759</name>
    <dbReference type="NCBI Taxonomy" id="1219067"/>
    <lineage>
        <taxon>Bacteria</taxon>
        <taxon>Pseudomonadati</taxon>
        <taxon>Pseudomonadota</taxon>
        <taxon>Gammaproteobacteria</taxon>
        <taxon>Vibrionales</taxon>
        <taxon>Vibrionaceae</taxon>
        <taxon>Vibrio</taxon>
    </lineage>
</organism>
<feature type="transmembrane region" description="Helical" evidence="1">
    <location>
        <begin position="12"/>
        <end position="34"/>
    </location>
</feature>
<dbReference type="KEGG" id="vna:PN96_08070"/>
<keyword evidence="1" id="KW-0472">Membrane</keyword>
<dbReference type="Proteomes" id="UP000092741">
    <property type="component" value="Chromosome 1"/>
</dbReference>
<feature type="transmembrane region" description="Helical" evidence="1">
    <location>
        <begin position="93"/>
        <end position="116"/>
    </location>
</feature>
<accession>A0AAN0Y1F5</accession>
<proteinExistence type="predicted"/>
<protein>
    <submittedName>
        <fullName evidence="2">Uncharacterized protein</fullName>
    </submittedName>
</protein>
<evidence type="ECO:0000313" key="2">
    <source>
        <dbReference type="EMBL" id="ANQ12195.1"/>
    </source>
</evidence>